<dbReference type="InterPro" id="IPR013955">
    <property type="entry name" value="Rep_factor-A_C"/>
</dbReference>
<protein>
    <submittedName>
        <fullName evidence="2">Nucleic acid-binding, OB-fold</fullName>
    </submittedName>
</protein>
<gene>
    <name evidence="2" type="ORF">CTI12_AA156810</name>
</gene>
<keyword evidence="3" id="KW-1185">Reference proteome</keyword>
<sequence>MYEWPDHFCKRHSSGQSDVTLWFQGVKEDFLRNAEYSRSLRKDEEQGVLWRPLLPEATYLRLKEFRTVSTLSLEKVGEVTMVADLAHACKLKVQLIIEIGYVKVATDKELICAISCLKKLNKNPVYKKLNKNPVFQAVKEDFLRNAELMPISLDESKQAFLTLPKPYQSQRHKTHRCTIHADSIDRNDIIFSFQITNVMEWVQYAPCQFFFTRVSNVKKDATRIALEESVKFLLHPFAGLIDFYSLKGSSSLTNILIYTCVGNSIAPYSKRMSRFYGYRLLQCPRICLLLPFDEKLFHSDVHTWFLARRSFLVVLLDVCVGSMSQAFHGTNSTSCCVWNSLWFGCLWYILSAKFSDVSGADWFSIFSDDAEKIIGCSADELEKMKSQHTKASWVPKLP</sequence>
<evidence type="ECO:0000313" key="2">
    <source>
        <dbReference type="EMBL" id="PWA84623.1"/>
    </source>
</evidence>
<dbReference type="Proteomes" id="UP000245207">
    <property type="component" value="Unassembled WGS sequence"/>
</dbReference>
<name>A0A2U1PFV6_ARTAN</name>
<dbReference type="InterPro" id="IPR012340">
    <property type="entry name" value="NA-bd_OB-fold"/>
</dbReference>
<dbReference type="STRING" id="35608.A0A2U1PFV6"/>
<dbReference type="Gene3D" id="2.40.50.140">
    <property type="entry name" value="Nucleic acid-binding proteins"/>
    <property type="match status" value="1"/>
</dbReference>
<organism evidence="2 3">
    <name type="scientific">Artemisia annua</name>
    <name type="common">Sweet wormwood</name>
    <dbReference type="NCBI Taxonomy" id="35608"/>
    <lineage>
        <taxon>Eukaryota</taxon>
        <taxon>Viridiplantae</taxon>
        <taxon>Streptophyta</taxon>
        <taxon>Embryophyta</taxon>
        <taxon>Tracheophyta</taxon>
        <taxon>Spermatophyta</taxon>
        <taxon>Magnoliopsida</taxon>
        <taxon>eudicotyledons</taxon>
        <taxon>Gunneridae</taxon>
        <taxon>Pentapetalae</taxon>
        <taxon>asterids</taxon>
        <taxon>campanulids</taxon>
        <taxon>Asterales</taxon>
        <taxon>Asteraceae</taxon>
        <taxon>Asteroideae</taxon>
        <taxon>Anthemideae</taxon>
        <taxon>Artemisiinae</taxon>
        <taxon>Artemisia</taxon>
    </lineage>
</organism>
<feature type="domain" description="Replication factor A C-terminal" evidence="1">
    <location>
        <begin position="348"/>
        <end position="390"/>
    </location>
</feature>
<dbReference type="AlphaFoldDB" id="A0A2U1PFV6"/>
<dbReference type="SUPFAM" id="SSF50249">
    <property type="entry name" value="Nucleic acid-binding proteins"/>
    <property type="match status" value="1"/>
</dbReference>
<dbReference type="OrthoDB" id="1683637at2759"/>
<evidence type="ECO:0000313" key="3">
    <source>
        <dbReference type="Proteomes" id="UP000245207"/>
    </source>
</evidence>
<accession>A0A2U1PFV6</accession>
<reference evidence="2 3" key="1">
    <citation type="journal article" date="2018" name="Mol. Plant">
        <title>The genome of Artemisia annua provides insight into the evolution of Asteraceae family and artemisinin biosynthesis.</title>
        <authorList>
            <person name="Shen Q."/>
            <person name="Zhang L."/>
            <person name="Liao Z."/>
            <person name="Wang S."/>
            <person name="Yan T."/>
            <person name="Shi P."/>
            <person name="Liu M."/>
            <person name="Fu X."/>
            <person name="Pan Q."/>
            <person name="Wang Y."/>
            <person name="Lv Z."/>
            <person name="Lu X."/>
            <person name="Zhang F."/>
            <person name="Jiang W."/>
            <person name="Ma Y."/>
            <person name="Chen M."/>
            <person name="Hao X."/>
            <person name="Li L."/>
            <person name="Tang Y."/>
            <person name="Lv G."/>
            <person name="Zhou Y."/>
            <person name="Sun X."/>
            <person name="Brodelius P.E."/>
            <person name="Rose J.K.C."/>
            <person name="Tang K."/>
        </authorList>
    </citation>
    <scope>NUCLEOTIDE SEQUENCE [LARGE SCALE GENOMIC DNA]</scope>
    <source>
        <strain evidence="3">cv. Huhao1</strain>
        <tissue evidence="2">Leaf</tissue>
    </source>
</reference>
<proteinExistence type="predicted"/>
<dbReference type="EMBL" id="PKPP01001210">
    <property type="protein sequence ID" value="PWA84623.1"/>
    <property type="molecule type" value="Genomic_DNA"/>
</dbReference>
<comment type="caution">
    <text evidence="2">The sequence shown here is derived from an EMBL/GenBank/DDBJ whole genome shotgun (WGS) entry which is preliminary data.</text>
</comment>
<dbReference type="Pfam" id="PF08646">
    <property type="entry name" value="Rep_fac-A_C"/>
    <property type="match status" value="1"/>
</dbReference>
<evidence type="ECO:0000259" key="1">
    <source>
        <dbReference type="Pfam" id="PF08646"/>
    </source>
</evidence>